<name>A0A4S4DVP3_CAMSN</name>
<dbReference type="AlphaFoldDB" id="A0A4S4DVP3"/>
<feature type="transmembrane region" description="Helical" evidence="1">
    <location>
        <begin position="58"/>
        <end position="78"/>
    </location>
</feature>
<accession>A0A4S4DVP3</accession>
<feature type="transmembrane region" description="Helical" evidence="1">
    <location>
        <begin position="27"/>
        <end position="46"/>
    </location>
</feature>
<dbReference type="EMBL" id="SDRB02010060">
    <property type="protein sequence ID" value="THG07389.1"/>
    <property type="molecule type" value="Genomic_DNA"/>
</dbReference>
<keyword evidence="1" id="KW-0472">Membrane</keyword>
<keyword evidence="1" id="KW-0812">Transmembrane</keyword>
<evidence type="ECO:0000256" key="1">
    <source>
        <dbReference type="SAM" id="Phobius"/>
    </source>
</evidence>
<organism evidence="2 3">
    <name type="scientific">Camellia sinensis var. sinensis</name>
    <name type="common">China tea</name>
    <dbReference type="NCBI Taxonomy" id="542762"/>
    <lineage>
        <taxon>Eukaryota</taxon>
        <taxon>Viridiplantae</taxon>
        <taxon>Streptophyta</taxon>
        <taxon>Embryophyta</taxon>
        <taxon>Tracheophyta</taxon>
        <taxon>Spermatophyta</taxon>
        <taxon>Magnoliopsida</taxon>
        <taxon>eudicotyledons</taxon>
        <taxon>Gunneridae</taxon>
        <taxon>Pentapetalae</taxon>
        <taxon>asterids</taxon>
        <taxon>Ericales</taxon>
        <taxon>Theaceae</taxon>
        <taxon>Camellia</taxon>
    </lineage>
</organism>
<keyword evidence="3" id="KW-1185">Reference proteome</keyword>
<evidence type="ECO:0000313" key="2">
    <source>
        <dbReference type="EMBL" id="THG07389.1"/>
    </source>
</evidence>
<dbReference type="Proteomes" id="UP000306102">
    <property type="component" value="Unassembled WGS sequence"/>
</dbReference>
<reference evidence="2 3" key="1">
    <citation type="journal article" date="2018" name="Proc. Natl. Acad. Sci. U.S.A.">
        <title>Draft genome sequence of Camellia sinensis var. sinensis provides insights into the evolution of the tea genome and tea quality.</title>
        <authorList>
            <person name="Wei C."/>
            <person name="Yang H."/>
            <person name="Wang S."/>
            <person name="Zhao J."/>
            <person name="Liu C."/>
            <person name="Gao L."/>
            <person name="Xia E."/>
            <person name="Lu Y."/>
            <person name="Tai Y."/>
            <person name="She G."/>
            <person name="Sun J."/>
            <person name="Cao H."/>
            <person name="Tong W."/>
            <person name="Gao Q."/>
            <person name="Li Y."/>
            <person name="Deng W."/>
            <person name="Jiang X."/>
            <person name="Wang W."/>
            <person name="Chen Q."/>
            <person name="Zhang S."/>
            <person name="Li H."/>
            <person name="Wu J."/>
            <person name="Wang P."/>
            <person name="Li P."/>
            <person name="Shi C."/>
            <person name="Zheng F."/>
            <person name="Jian J."/>
            <person name="Huang B."/>
            <person name="Shan D."/>
            <person name="Shi M."/>
            <person name="Fang C."/>
            <person name="Yue Y."/>
            <person name="Li F."/>
            <person name="Li D."/>
            <person name="Wei S."/>
            <person name="Han B."/>
            <person name="Jiang C."/>
            <person name="Yin Y."/>
            <person name="Xia T."/>
            <person name="Zhang Z."/>
            <person name="Bennetzen J.L."/>
            <person name="Zhao S."/>
            <person name="Wan X."/>
        </authorList>
    </citation>
    <scope>NUCLEOTIDE SEQUENCE [LARGE SCALE GENOMIC DNA]</scope>
    <source>
        <strain evidence="3">cv. Shuchazao</strain>
        <tissue evidence="2">Leaf</tissue>
    </source>
</reference>
<sequence>MAASMIVKDEDKVDLFFSLDENDKMEWVYLLLEACNLFICCSYVGLVKTGSCSLQSVYMLLLCWAALYCICGCSLMLLDWGRLEDAGYAIGARSSAKVVQFWECKDVGRSVFMEFHEVIYEVIMLATANFLLSHLFRELKEEKYAVCKAILPMLQAEEDER</sequence>
<gene>
    <name evidence="2" type="ORF">TEA_007151</name>
</gene>
<proteinExistence type="predicted"/>
<comment type="caution">
    <text evidence="2">The sequence shown here is derived from an EMBL/GenBank/DDBJ whole genome shotgun (WGS) entry which is preliminary data.</text>
</comment>
<evidence type="ECO:0000313" key="3">
    <source>
        <dbReference type="Proteomes" id="UP000306102"/>
    </source>
</evidence>
<protein>
    <submittedName>
        <fullName evidence="2">Uncharacterized protein</fullName>
    </submittedName>
</protein>
<keyword evidence="1" id="KW-1133">Transmembrane helix</keyword>
<feature type="transmembrane region" description="Helical" evidence="1">
    <location>
        <begin position="118"/>
        <end position="136"/>
    </location>
</feature>